<evidence type="ECO:0000313" key="2">
    <source>
        <dbReference type="Proteomes" id="UP000269396"/>
    </source>
</evidence>
<sequence>MPCHGFKFHIPKTHADRIDTETQFDNLFDQIKELHPVSVEKKGWFISKLVDIANQNLVSPTPQSKLLSKDHQTALRNIKRNDDIMILRSDKCSSVVLMNKTDYVSKMKSILNDHIRFKLERSNKDLTNSNEKRITEVLRDLLKKMIDNSTYNNR</sequence>
<dbReference type="Proteomes" id="UP000269396">
    <property type="component" value="Unassembled WGS sequence"/>
</dbReference>
<organism evidence="1 2">
    <name type="scientific">Schistosoma mattheei</name>
    <dbReference type="NCBI Taxonomy" id="31246"/>
    <lineage>
        <taxon>Eukaryota</taxon>
        <taxon>Metazoa</taxon>
        <taxon>Spiralia</taxon>
        <taxon>Lophotrochozoa</taxon>
        <taxon>Platyhelminthes</taxon>
        <taxon>Trematoda</taxon>
        <taxon>Digenea</taxon>
        <taxon>Strigeidida</taxon>
        <taxon>Schistosomatoidea</taxon>
        <taxon>Schistosomatidae</taxon>
        <taxon>Schistosoma</taxon>
    </lineage>
</organism>
<accession>A0A183PZS8</accession>
<keyword evidence="2" id="KW-1185">Reference proteome</keyword>
<dbReference type="STRING" id="31246.A0A183PZS8"/>
<reference evidence="1 2" key="1">
    <citation type="submission" date="2018-11" db="EMBL/GenBank/DDBJ databases">
        <authorList>
            <consortium name="Pathogen Informatics"/>
        </authorList>
    </citation>
    <scope>NUCLEOTIDE SEQUENCE [LARGE SCALE GENOMIC DNA]</scope>
    <source>
        <strain>Denwood</strain>
        <strain evidence="2">Zambia</strain>
    </source>
</reference>
<dbReference type="EMBL" id="UZAL01043149">
    <property type="protein sequence ID" value="VDP80950.1"/>
    <property type="molecule type" value="Genomic_DNA"/>
</dbReference>
<evidence type="ECO:0000313" key="1">
    <source>
        <dbReference type="EMBL" id="VDP80950.1"/>
    </source>
</evidence>
<proteinExistence type="predicted"/>
<gene>
    <name evidence="1" type="ORF">SMTD_LOCUS19864</name>
</gene>
<name>A0A183PZS8_9TREM</name>
<dbReference type="AlphaFoldDB" id="A0A183PZS8"/>
<protein>
    <submittedName>
        <fullName evidence="1">Uncharacterized protein</fullName>
    </submittedName>
</protein>